<protein>
    <submittedName>
        <fullName evidence="1">Transposase</fullName>
    </submittedName>
</protein>
<accession>T1BQC8</accession>
<sequence>ALRLRAAVRWSLREEAAKVGRNPWEFEDDLLRTLGRVERVEVELGRDRRIWYLNLLKHTRETLGRMGYGKLFGEKPNAEVPSAGSTQV</sequence>
<organism evidence="1">
    <name type="scientific">mine drainage metagenome</name>
    <dbReference type="NCBI Taxonomy" id="410659"/>
    <lineage>
        <taxon>unclassified sequences</taxon>
        <taxon>metagenomes</taxon>
        <taxon>ecological metagenomes</taxon>
    </lineage>
</organism>
<dbReference type="AlphaFoldDB" id="T1BQC8"/>
<comment type="caution">
    <text evidence="1">The sequence shown here is derived from an EMBL/GenBank/DDBJ whole genome shotgun (WGS) entry which is preliminary data.</text>
</comment>
<name>T1BQC8_9ZZZZ</name>
<gene>
    <name evidence="1" type="ORF">B1B_04094</name>
</gene>
<proteinExistence type="predicted"/>
<reference evidence="1" key="2">
    <citation type="journal article" date="2014" name="ISME J.">
        <title>Microbial stratification in low pH oxic and suboxic macroscopic growths along an acid mine drainage.</title>
        <authorList>
            <person name="Mendez-Garcia C."/>
            <person name="Mesa V."/>
            <person name="Sprenger R.R."/>
            <person name="Richter M."/>
            <person name="Diez M.S."/>
            <person name="Solano J."/>
            <person name="Bargiela R."/>
            <person name="Golyshina O.V."/>
            <person name="Manteca A."/>
            <person name="Ramos J.L."/>
            <person name="Gallego J.R."/>
            <person name="Llorente I."/>
            <person name="Martins Dos Santos V.A."/>
            <person name="Jensen O.N."/>
            <person name="Pelaez A.I."/>
            <person name="Sanchez J."/>
            <person name="Ferrer M."/>
        </authorList>
    </citation>
    <scope>NUCLEOTIDE SEQUENCE</scope>
</reference>
<feature type="non-terminal residue" evidence="1">
    <location>
        <position position="1"/>
    </location>
</feature>
<reference evidence="1" key="1">
    <citation type="submission" date="2013-08" db="EMBL/GenBank/DDBJ databases">
        <authorList>
            <person name="Mendez C."/>
            <person name="Richter M."/>
            <person name="Ferrer M."/>
            <person name="Sanchez J."/>
        </authorList>
    </citation>
    <scope>NUCLEOTIDE SEQUENCE</scope>
</reference>
<dbReference type="EMBL" id="AUZY01002563">
    <property type="protein sequence ID" value="EQD72052.1"/>
    <property type="molecule type" value="Genomic_DNA"/>
</dbReference>
<evidence type="ECO:0000313" key="1">
    <source>
        <dbReference type="EMBL" id="EQD72052.1"/>
    </source>
</evidence>